<accession>A0A1E5XW26</accession>
<name>A0A1E5XW26_9HYPH</name>
<gene>
    <name evidence="2" type="ORF">VW23_010020</name>
</gene>
<dbReference type="EMBL" id="LAJE02000056">
    <property type="protein sequence ID" value="OEO32774.1"/>
    <property type="molecule type" value="Genomic_DNA"/>
</dbReference>
<dbReference type="OrthoDB" id="7949495at2"/>
<feature type="compositionally biased region" description="Low complexity" evidence="1">
    <location>
        <begin position="110"/>
        <end position="126"/>
    </location>
</feature>
<organism evidence="2 3">
    <name type="scientific">Devosia insulae DS-56</name>
    <dbReference type="NCBI Taxonomy" id="1116389"/>
    <lineage>
        <taxon>Bacteria</taxon>
        <taxon>Pseudomonadati</taxon>
        <taxon>Pseudomonadota</taxon>
        <taxon>Alphaproteobacteria</taxon>
        <taxon>Hyphomicrobiales</taxon>
        <taxon>Devosiaceae</taxon>
        <taxon>Devosia</taxon>
    </lineage>
</organism>
<evidence type="ECO:0000256" key="1">
    <source>
        <dbReference type="SAM" id="MobiDB-lite"/>
    </source>
</evidence>
<dbReference type="AlphaFoldDB" id="A0A1E5XW26"/>
<comment type="caution">
    <text evidence="2">The sequence shown here is derived from an EMBL/GenBank/DDBJ whole genome shotgun (WGS) entry which is preliminary data.</text>
</comment>
<protein>
    <submittedName>
        <fullName evidence="2">Uncharacterized protein</fullName>
    </submittedName>
</protein>
<evidence type="ECO:0000313" key="2">
    <source>
        <dbReference type="EMBL" id="OEO32774.1"/>
    </source>
</evidence>
<sequence length="158" mass="17186">MALNYPGYVLPEPSQTKLTDLLDLWDHGVAQGKADRYEREAPQQFANAAAPLSQFGLTTPPDQLRALFANPNTRPFAVQMVQEATARRAVANDALLRKRIEPPQYTARQAPQSVASPTPTAAPRTTDLMATIKDDAGYDALPSGATFRAPDGSVRRKP</sequence>
<feature type="region of interest" description="Disordered" evidence="1">
    <location>
        <begin position="100"/>
        <end position="158"/>
    </location>
</feature>
<proteinExistence type="predicted"/>
<dbReference type="Proteomes" id="UP000095463">
    <property type="component" value="Unassembled WGS sequence"/>
</dbReference>
<keyword evidence="3" id="KW-1185">Reference proteome</keyword>
<evidence type="ECO:0000313" key="3">
    <source>
        <dbReference type="Proteomes" id="UP000095463"/>
    </source>
</evidence>
<dbReference type="RefSeq" id="WP_069908109.1">
    <property type="nucleotide sequence ID" value="NZ_LAJE02000056.1"/>
</dbReference>
<reference evidence="2 3" key="1">
    <citation type="journal article" date="2015" name="Genome Announc.">
        <title>Genome Assemblies of Three Soil-Associated Devosia species: D. insulae, D. limi, and D. soli.</title>
        <authorList>
            <person name="Hassan Y.I."/>
            <person name="Lepp D."/>
            <person name="Zhou T."/>
        </authorList>
    </citation>
    <scope>NUCLEOTIDE SEQUENCE [LARGE SCALE GENOMIC DNA]</scope>
    <source>
        <strain evidence="2 3">DS-56</strain>
    </source>
</reference>